<feature type="domain" description="Peptidase M13 N-terminal" evidence="9">
    <location>
        <begin position="3"/>
        <end position="92"/>
    </location>
</feature>
<keyword evidence="4" id="KW-0479">Metal-binding</keyword>
<dbReference type="Pfam" id="PF05649">
    <property type="entry name" value="Peptidase_M13_N"/>
    <property type="match status" value="1"/>
</dbReference>
<dbReference type="CDD" id="cd08662">
    <property type="entry name" value="M13"/>
    <property type="match status" value="1"/>
</dbReference>
<dbReference type="PRINTS" id="PR00786">
    <property type="entry name" value="NEPRILYSIN"/>
</dbReference>
<keyword evidence="3" id="KW-0645">Protease</keyword>
<comment type="similarity">
    <text evidence="2">Belongs to the peptidase M13 family.</text>
</comment>
<dbReference type="GO" id="GO:0004222">
    <property type="term" value="F:metalloendopeptidase activity"/>
    <property type="evidence" value="ECO:0007669"/>
    <property type="project" value="InterPro"/>
</dbReference>
<keyword evidence="11" id="KW-1185">Reference proteome</keyword>
<evidence type="ECO:0000256" key="2">
    <source>
        <dbReference type="ARBA" id="ARBA00007357"/>
    </source>
</evidence>
<keyword evidence="7" id="KW-0482">Metalloprotease</keyword>
<accession>A0A7R9LJT0</accession>
<evidence type="ECO:0000256" key="5">
    <source>
        <dbReference type="ARBA" id="ARBA00022801"/>
    </source>
</evidence>
<reference evidence="10" key="1">
    <citation type="submission" date="2020-11" db="EMBL/GenBank/DDBJ databases">
        <authorList>
            <person name="Tran Van P."/>
        </authorList>
    </citation>
    <scope>NUCLEOTIDE SEQUENCE</scope>
</reference>
<name>A0A7R9LJT0_9ACAR</name>
<dbReference type="InterPro" id="IPR024079">
    <property type="entry name" value="MetalloPept_cat_dom_sf"/>
</dbReference>
<organism evidence="10">
    <name type="scientific">Oppiella nova</name>
    <dbReference type="NCBI Taxonomy" id="334625"/>
    <lineage>
        <taxon>Eukaryota</taxon>
        <taxon>Metazoa</taxon>
        <taxon>Ecdysozoa</taxon>
        <taxon>Arthropoda</taxon>
        <taxon>Chelicerata</taxon>
        <taxon>Arachnida</taxon>
        <taxon>Acari</taxon>
        <taxon>Acariformes</taxon>
        <taxon>Sarcoptiformes</taxon>
        <taxon>Oribatida</taxon>
        <taxon>Brachypylina</taxon>
        <taxon>Oppioidea</taxon>
        <taxon>Oppiidae</taxon>
        <taxon>Oppiella</taxon>
    </lineage>
</organism>
<dbReference type="Gene3D" id="3.40.390.10">
    <property type="entry name" value="Collagenase (Catalytic Domain)"/>
    <property type="match status" value="1"/>
</dbReference>
<dbReference type="Pfam" id="PF01431">
    <property type="entry name" value="Peptidase_M13"/>
    <property type="match status" value="1"/>
</dbReference>
<evidence type="ECO:0000259" key="9">
    <source>
        <dbReference type="Pfam" id="PF05649"/>
    </source>
</evidence>
<dbReference type="GO" id="GO:0046872">
    <property type="term" value="F:metal ion binding"/>
    <property type="evidence" value="ECO:0007669"/>
    <property type="project" value="UniProtKB-KW"/>
</dbReference>
<keyword evidence="5" id="KW-0378">Hydrolase</keyword>
<evidence type="ECO:0008006" key="12">
    <source>
        <dbReference type="Google" id="ProtNLM"/>
    </source>
</evidence>
<dbReference type="AlphaFoldDB" id="A0A7R9LJT0"/>
<dbReference type="PANTHER" id="PTHR11733:SF224">
    <property type="entry name" value="NEPRILYSIN-2"/>
    <property type="match status" value="1"/>
</dbReference>
<evidence type="ECO:0000256" key="6">
    <source>
        <dbReference type="ARBA" id="ARBA00022833"/>
    </source>
</evidence>
<dbReference type="GO" id="GO:0016485">
    <property type="term" value="P:protein processing"/>
    <property type="evidence" value="ECO:0007669"/>
    <property type="project" value="TreeGrafter"/>
</dbReference>
<protein>
    <recommendedName>
        <fullName evidence="12">Peptidase M13 C-terminal domain-containing protein</fullName>
    </recommendedName>
</protein>
<sequence>MSLTEDWVQMRRQYERVIHGTGSSRPRWHQCVKTVDTALPALVSHLYIKHYFSTDIKQKASELIDNVKLEFKHTLTTRQAWLDRQTMDRALDNWRRVSSLAMANAFYNTVKNTVVIPAGILEGVFYHKDRPNYLNYGSIAKTAAHEIIHGFDSHGRHFDADGNVNYWWTGDTDRHYRHKAKCFVRQYGDYYVDHLGLGVNGARTQAENIADNGGIKLAFSAYERYVRVNGPEPGLPALPYTPEQLFWVSYGTHYCAKHNKESLKNLILNDSHTPKQYRINGALSNSHDFSRVFNCPLGSPMNSVHKCSVW</sequence>
<evidence type="ECO:0000256" key="7">
    <source>
        <dbReference type="ARBA" id="ARBA00023049"/>
    </source>
</evidence>
<dbReference type="PROSITE" id="PS51885">
    <property type="entry name" value="NEPRILYSIN"/>
    <property type="match status" value="1"/>
</dbReference>
<dbReference type="SUPFAM" id="SSF55486">
    <property type="entry name" value="Metalloproteases ('zincins'), catalytic domain"/>
    <property type="match status" value="1"/>
</dbReference>
<gene>
    <name evidence="10" type="ORF">ONB1V03_LOCUS3255</name>
</gene>
<keyword evidence="6" id="KW-0862">Zinc</keyword>
<evidence type="ECO:0000313" key="10">
    <source>
        <dbReference type="EMBL" id="CAD7641770.1"/>
    </source>
</evidence>
<evidence type="ECO:0000259" key="8">
    <source>
        <dbReference type="Pfam" id="PF01431"/>
    </source>
</evidence>
<dbReference type="InterPro" id="IPR008753">
    <property type="entry name" value="Peptidase_M13_N"/>
</dbReference>
<dbReference type="Proteomes" id="UP000728032">
    <property type="component" value="Unassembled WGS sequence"/>
</dbReference>
<evidence type="ECO:0000256" key="1">
    <source>
        <dbReference type="ARBA" id="ARBA00001947"/>
    </source>
</evidence>
<dbReference type="EMBL" id="OC915738">
    <property type="protein sequence ID" value="CAD7641770.1"/>
    <property type="molecule type" value="Genomic_DNA"/>
</dbReference>
<dbReference type="PANTHER" id="PTHR11733">
    <property type="entry name" value="ZINC METALLOPROTEASE FAMILY M13 NEPRILYSIN-RELATED"/>
    <property type="match status" value="1"/>
</dbReference>
<evidence type="ECO:0000313" key="11">
    <source>
        <dbReference type="Proteomes" id="UP000728032"/>
    </source>
</evidence>
<evidence type="ECO:0000256" key="4">
    <source>
        <dbReference type="ARBA" id="ARBA00022723"/>
    </source>
</evidence>
<evidence type="ECO:0000256" key="3">
    <source>
        <dbReference type="ARBA" id="ARBA00022670"/>
    </source>
</evidence>
<comment type="cofactor">
    <cofactor evidence="1">
        <name>Zn(2+)</name>
        <dbReference type="ChEBI" id="CHEBI:29105"/>
    </cofactor>
</comment>
<dbReference type="InterPro" id="IPR000718">
    <property type="entry name" value="Peptidase_M13"/>
</dbReference>
<dbReference type="GO" id="GO:0005886">
    <property type="term" value="C:plasma membrane"/>
    <property type="evidence" value="ECO:0007669"/>
    <property type="project" value="TreeGrafter"/>
</dbReference>
<proteinExistence type="inferred from homology"/>
<dbReference type="InterPro" id="IPR018497">
    <property type="entry name" value="Peptidase_M13_C"/>
</dbReference>
<dbReference type="EMBL" id="CAJPVJ010000913">
    <property type="protein sequence ID" value="CAG2163689.1"/>
    <property type="molecule type" value="Genomic_DNA"/>
</dbReference>
<dbReference type="OrthoDB" id="6475849at2759"/>
<feature type="domain" description="Peptidase M13 C-terminal" evidence="8">
    <location>
        <begin position="104"/>
        <end position="309"/>
    </location>
</feature>